<feature type="region of interest" description="Disordered" evidence="1">
    <location>
        <begin position="500"/>
        <end position="521"/>
    </location>
</feature>
<evidence type="ECO:0000313" key="3">
    <source>
        <dbReference type="Proteomes" id="UP001164506"/>
    </source>
</evidence>
<name>A0ABY6R837_9ACTN</name>
<dbReference type="EMBL" id="CP084204">
    <property type="protein sequence ID" value="UZX25896.1"/>
    <property type="molecule type" value="Genomic_DNA"/>
</dbReference>
<proteinExistence type="predicted"/>
<protein>
    <submittedName>
        <fullName evidence="2">Uncharacterized protein</fullName>
    </submittedName>
</protein>
<reference evidence="2" key="1">
    <citation type="submission" date="2021-09" db="EMBL/GenBank/DDBJ databases">
        <title>Complete genome sequence and metabolic characterization of Streptomyces tanashiensis DSM 731 the producer of antibacterial Kalafungin and diverse secondary metabolites.</title>
        <authorList>
            <person name="Abbasi M.N."/>
            <person name="Anwar M.N."/>
            <person name="Alam K."/>
            <person name="Shoaib M."/>
            <person name="Lin Z."/>
            <person name="Hayat M."/>
            <person name="Ali M.I."/>
            <person name="Malik H.M.T."/>
            <person name="Ahmed I."/>
            <person name="Li A."/>
            <person name="Hailong Wang H."/>
            <person name="Zhang Y."/>
        </authorList>
    </citation>
    <scope>NUCLEOTIDE SEQUENCE</scope>
    <source>
        <strain evidence="2">Kala</strain>
    </source>
</reference>
<dbReference type="GeneID" id="95605095"/>
<evidence type="ECO:0000313" key="2">
    <source>
        <dbReference type="EMBL" id="UZX25896.1"/>
    </source>
</evidence>
<sequence length="698" mass="74449">MAEIEQAFDEFLAAEPKHWLAGRFGEHIESVLNEERSAELPADVREMPRLESNFFHDAVGTDAATLWYLPEFTLIDDQLGEDPEFAFDAEQPGSVAEDGGPFNTAVLKVSIDAVRPAHLSSAEAEFTLRPVPDLDPGVTLIIPLTGNDGVVTDVPVEGTTKRDGESGFVAGFELSGFLVEAAYAHLTRSGGLRLEFAPTYSGYQTALVTEPDVGFPVHGSIFHGFQFEVFGDGGNTAGAPFLPLLFNQIGRYVFFPSKARFHRTLRLGLKFNTDAYRSRFTITSMGLSRHIIDIKDLSEFAGQRSEYRELTTLGNISDKYPSVRRVFFGQVSGTVIAVPAAYGILVTAQGARASCDSIVDESPATLSGCRFHFTFTVAPMVDPIDMARLRADVPDIPEAVGRTLRVALPGGLDSRTPSTLDGFPAGRAAFADGDGTTVTVSVDIADDRPTPATTTVNLFLQQLAATGPPPLFGSLAVRLDDVFPQPVRTSLLLNLRNTAHSDELSTTREPGPPPSTKALNHGPLDLKLLRCADIRDGEEPGPVVPLGGQVLAALQTTTLVGVGAGTEVAVQRALEVAAPLPKAAMLTFLAFRTHTVQEVQHPLTVNAAGLNFTAEGVSTIKVDITLAADPGDSAPSFTLSPSHTVDFVHVSLPVDSAVRGLDSTVLLTLTTTSGSRTVSVVHDFVDAPILVVTSSTIH</sequence>
<dbReference type="Proteomes" id="UP001164506">
    <property type="component" value="Chromosome"/>
</dbReference>
<evidence type="ECO:0000256" key="1">
    <source>
        <dbReference type="SAM" id="MobiDB-lite"/>
    </source>
</evidence>
<gene>
    <name evidence="2" type="ORF">LDH80_36695</name>
</gene>
<accession>A0ABY6R837</accession>
<keyword evidence="3" id="KW-1185">Reference proteome</keyword>
<organism evidence="2 3">
    <name type="scientific">Streptomyces tanashiensis</name>
    <dbReference type="NCBI Taxonomy" id="67367"/>
    <lineage>
        <taxon>Bacteria</taxon>
        <taxon>Bacillati</taxon>
        <taxon>Actinomycetota</taxon>
        <taxon>Actinomycetes</taxon>
        <taxon>Kitasatosporales</taxon>
        <taxon>Streptomycetaceae</taxon>
        <taxon>Streptomyces</taxon>
    </lineage>
</organism>
<dbReference type="RefSeq" id="WP_267260148.1">
    <property type="nucleotide sequence ID" value="NZ_CP084204.1"/>
</dbReference>